<dbReference type="AlphaFoldDB" id="A0A2W2EG85"/>
<gene>
    <name evidence="1" type="ORF">C1J01_01370</name>
</gene>
<comment type="caution">
    <text evidence="1">The sequence shown here is derived from an EMBL/GenBank/DDBJ whole genome shotgun (WGS) entry which is preliminary data.</text>
</comment>
<dbReference type="EMBL" id="POUD01000003">
    <property type="protein sequence ID" value="PZG23312.1"/>
    <property type="molecule type" value="Genomic_DNA"/>
</dbReference>
<dbReference type="Proteomes" id="UP000249304">
    <property type="component" value="Unassembled WGS sequence"/>
</dbReference>
<protein>
    <recommendedName>
        <fullName evidence="3">DUF1684 domain-containing protein</fullName>
    </recommendedName>
</protein>
<proteinExistence type="predicted"/>
<organism evidence="1 2">
    <name type="scientific">Nonomuraea aridisoli</name>
    <dbReference type="NCBI Taxonomy" id="2070368"/>
    <lineage>
        <taxon>Bacteria</taxon>
        <taxon>Bacillati</taxon>
        <taxon>Actinomycetota</taxon>
        <taxon>Actinomycetes</taxon>
        <taxon>Streptosporangiales</taxon>
        <taxon>Streptosporangiaceae</taxon>
        <taxon>Nonomuraea</taxon>
    </lineage>
</organism>
<dbReference type="OrthoDB" id="5493262at2"/>
<dbReference type="Pfam" id="PF07920">
    <property type="entry name" value="DUF1684"/>
    <property type="match status" value="1"/>
</dbReference>
<accession>A0A2W2EG85</accession>
<evidence type="ECO:0008006" key="3">
    <source>
        <dbReference type="Google" id="ProtNLM"/>
    </source>
</evidence>
<reference evidence="1 2" key="1">
    <citation type="submission" date="2018-01" db="EMBL/GenBank/DDBJ databases">
        <title>Draft genome sequence of Nonomuraea sp. KC333.</title>
        <authorList>
            <person name="Sahin N."/>
            <person name="Saygin H."/>
            <person name="Ay H."/>
        </authorList>
    </citation>
    <scope>NUCLEOTIDE SEQUENCE [LARGE SCALE GENOMIC DNA]</scope>
    <source>
        <strain evidence="1 2">KC333</strain>
    </source>
</reference>
<name>A0A2W2EG85_9ACTN</name>
<sequence>MSDAPVPAAPTTGDATGPQEFTRAWQEWRAGWEQWLTQPLGWLAATSHEWLDDTPRTYPGLPGLWWQHGDAVHIDPQGTPMAFDGETFTTERRLALADAPDDVRVTVGELEVGITYRGTYLIVTYDPGSPARHDFDGVPAYEPDRRWVIPGRLEQFDTPTSITLDSVGWGTHTHDTPGLVRFEHEGSDHTLQVLSSHGMLLTVFTDATSGVTTYGAGRSLDIPAPDADGNVTLDFNRTVNLPCAFSEHFPICPLPPSSNRLPFAIEAGEKTPH</sequence>
<dbReference type="RefSeq" id="WP_111175205.1">
    <property type="nucleotide sequence ID" value="NZ_POUD01000003.1"/>
</dbReference>
<dbReference type="PANTHER" id="PTHR41913:SF1">
    <property type="entry name" value="DUF1684 DOMAIN-CONTAINING PROTEIN"/>
    <property type="match status" value="1"/>
</dbReference>
<evidence type="ECO:0000313" key="2">
    <source>
        <dbReference type="Proteomes" id="UP000249304"/>
    </source>
</evidence>
<keyword evidence="2" id="KW-1185">Reference proteome</keyword>
<dbReference type="InterPro" id="IPR012467">
    <property type="entry name" value="DUF1684"/>
</dbReference>
<evidence type="ECO:0000313" key="1">
    <source>
        <dbReference type="EMBL" id="PZG23312.1"/>
    </source>
</evidence>
<dbReference type="PANTHER" id="PTHR41913">
    <property type="entry name" value="DUF1684 DOMAIN-CONTAINING PROTEIN"/>
    <property type="match status" value="1"/>
</dbReference>